<sequence>METTLKKLTSEDQKLLVEILIRQQYAIEIVSSELNDIEVGAKSTDEVTYNRLVSLFDLLRIK</sequence>
<evidence type="ECO:0008006" key="3">
    <source>
        <dbReference type="Google" id="ProtNLM"/>
    </source>
</evidence>
<accession>A0A179SZT1</accession>
<protein>
    <recommendedName>
        <fullName evidence="3">Antirepressor AbbA</fullName>
    </recommendedName>
</protein>
<dbReference type="RefSeq" id="WP_066330784.1">
    <property type="nucleotide sequence ID" value="NZ_LWSG01000012.1"/>
</dbReference>
<dbReference type="Pfam" id="PF14156">
    <property type="entry name" value="AbbA_antirepres"/>
    <property type="match status" value="1"/>
</dbReference>
<keyword evidence="2" id="KW-1185">Reference proteome</keyword>
<reference evidence="2" key="1">
    <citation type="submission" date="2016-04" db="EMBL/GenBank/DDBJ databases">
        <authorList>
            <person name="Lyu Z."/>
            <person name="Lyu W."/>
        </authorList>
    </citation>
    <scope>NUCLEOTIDE SEQUENCE [LARGE SCALE GENOMIC DNA]</scope>
    <source>
        <strain evidence="2">C44</strain>
    </source>
</reference>
<organism evidence="1 2">
    <name type="scientific">Metabacillus litoralis</name>
    <dbReference type="NCBI Taxonomy" id="152268"/>
    <lineage>
        <taxon>Bacteria</taxon>
        <taxon>Bacillati</taxon>
        <taxon>Bacillota</taxon>
        <taxon>Bacilli</taxon>
        <taxon>Bacillales</taxon>
        <taxon>Bacillaceae</taxon>
        <taxon>Metabacillus</taxon>
    </lineage>
</organism>
<gene>
    <name evidence="1" type="ORF">A6K24_03715</name>
</gene>
<dbReference type="InterPro" id="IPR025446">
    <property type="entry name" value="Antirep_AbbA"/>
</dbReference>
<evidence type="ECO:0000313" key="1">
    <source>
        <dbReference type="EMBL" id="OAS86630.1"/>
    </source>
</evidence>
<dbReference type="EMBL" id="LWSG01000012">
    <property type="protein sequence ID" value="OAS86630.1"/>
    <property type="molecule type" value="Genomic_DNA"/>
</dbReference>
<dbReference type="OrthoDB" id="2886079at2"/>
<dbReference type="Proteomes" id="UP000078534">
    <property type="component" value="Unassembled WGS sequence"/>
</dbReference>
<proteinExistence type="predicted"/>
<name>A0A179SZT1_9BACI</name>
<evidence type="ECO:0000313" key="2">
    <source>
        <dbReference type="Proteomes" id="UP000078534"/>
    </source>
</evidence>
<dbReference type="Gene3D" id="1.10.287.3030">
    <property type="match status" value="1"/>
</dbReference>
<comment type="caution">
    <text evidence="1">The sequence shown here is derived from an EMBL/GenBank/DDBJ whole genome shotgun (WGS) entry which is preliminary data.</text>
</comment>
<dbReference type="AlphaFoldDB" id="A0A179SZT1"/>